<reference evidence="1" key="1">
    <citation type="submission" date="2020-05" db="EMBL/GenBank/DDBJ databases">
        <authorList>
            <person name="Chiriac C."/>
            <person name="Salcher M."/>
            <person name="Ghai R."/>
            <person name="Kavagutti S V."/>
        </authorList>
    </citation>
    <scope>NUCLEOTIDE SEQUENCE</scope>
</reference>
<evidence type="ECO:0000313" key="1">
    <source>
        <dbReference type="EMBL" id="CAB4575391.1"/>
    </source>
</evidence>
<dbReference type="AlphaFoldDB" id="A0A6J6EFT7"/>
<dbReference type="EMBL" id="CAEZTT010000048">
    <property type="protein sequence ID" value="CAB4575391.1"/>
    <property type="molecule type" value="Genomic_DNA"/>
</dbReference>
<gene>
    <name evidence="1" type="ORF">UFOPK1726_00534</name>
</gene>
<accession>A0A6J6EFT7</accession>
<protein>
    <submittedName>
        <fullName evidence="1">Unannotated protein</fullName>
    </submittedName>
</protein>
<name>A0A6J6EFT7_9ZZZZ</name>
<organism evidence="1">
    <name type="scientific">freshwater metagenome</name>
    <dbReference type="NCBI Taxonomy" id="449393"/>
    <lineage>
        <taxon>unclassified sequences</taxon>
        <taxon>metagenomes</taxon>
        <taxon>ecological metagenomes</taxon>
    </lineage>
</organism>
<sequence length="102" mass="11175">MFQPANVKPVLVKEFAVRAVATPELMDCEEVEGDPDPSLALNVTRFSVNGDIVDQATLLPLFVTVFRPVRSTIRVDSFWALRSSLEFGCNSIGDSLTAKFAV</sequence>
<proteinExistence type="predicted"/>